<keyword evidence="4" id="KW-0812">Transmembrane</keyword>
<name>A0A2S6I460_9BACT</name>
<dbReference type="InterPro" id="IPR008969">
    <property type="entry name" value="CarboxyPept-like_regulatory"/>
</dbReference>
<evidence type="ECO:0000256" key="7">
    <source>
        <dbReference type="ARBA" id="ARBA00023136"/>
    </source>
</evidence>
<dbReference type="InterPro" id="IPR012910">
    <property type="entry name" value="Plug_dom"/>
</dbReference>
<sequence length="754" mass="84241">MRFITLLSCLLLLPGIVRSQACSGTVTGVITDEHETERLAFASIYLVEAERGVQADENGRFSISDVCPGPLTLRFSHIGCDPRQIAFTFTGDTSLQVYLHHHDNYTETVTVNSSTARLPYEERLDRQADRQLSTVLEGIAGVSSLRTGATASKPVFDGLYGNRLSIQNNGIAQSGQQWGNDHAPEIDPWVAAYVRVVEGVDALRYGGSTLGPTVLIEPSPLTSRTEGGGKVAYGLRSNGWGHTLNARITDSAAVAYRVSGTVKFAGDLRAPDYYLTNTGRREGNLAVQVAKFLSPAWTIRGYYSLFNAEIGVLRGSHVGNLSDLTEAIGRDVPFFTEPDFDYVIAAPRQRVSHHLLKAEANYAPSDRESFTLRYGGQLDNRQEFDVRRGSDDQAALELLQFNHLVEGIYSRELGAVSHLEAGVQFERTDNANQPGTGILPLIPDYNATRGGAFLTYHHKPERFRYHAGLRFDHQFYEAITITRERPLRIARFEHRYNSIGASGGASWRISRVLSIDSELTYRQRPPQINELYSQGLHQGVSGIEEGDPALGPERSVKSSLGVRYGSRNGQLTLNGSAFYQPVDNFINLVPQEEFRLTIRGAFPVFRYSSVDALLWGGKFSLLAEIGKLVVDSRIAYVRGTDRDDELPLVYIPPLNWRTTLGYPVGERFDLSGTVQWVARQDHLLPSQDFLPPPPAYTLFSLRLSKRWEWKGKNLTTEIEAENLLNEAYRDYLDRQRYYADSPGRSLNIRLTYSW</sequence>
<dbReference type="GO" id="GO:0015344">
    <property type="term" value="F:siderophore uptake transmembrane transporter activity"/>
    <property type="evidence" value="ECO:0007669"/>
    <property type="project" value="TreeGrafter"/>
</dbReference>
<evidence type="ECO:0000256" key="6">
    <source>
        <dbReference type="ARBA" id="ARBA00023077"/>
    </source>
</evidence>
<evidence type="ECO:0000313" key="15">
    <source>
        <dbReference type="Proteomes" id="UP000237662"/>
    </source>
</evidence>
<keyword evidence="2" id="KW-0813">Transport</keyword>
<feature type="signal peptide" evidence="11">
    <location>
        <begin position="1"/>
        <end position="21"/>
    </location>
</feature>
<protein>
    <submittedName>
        <fullName evidence="14">Iron complex outermembrane receptor protein</fullName>
    </submittedName>
</protein>
<keyword evidence="3" id="KW-1134">Transmembrane beta strand</keyword>
<comment type="subcellular location">
    <subcellularLocation>
        <location evidence="1">Cell outer membrane</location>
        <topology evidence="1">Multi-pass membrane protein</topology>
    </subcellularLocation>
</comment>
<dbReference type="RefSeq" id="WP_104420439.1">
    <property type="nucleotide sequence ID" value="NZ_PTJC01000006.1"/>
</dbReference>
<evidence type="ECO:0000256" key="9">
    <source>
        <dbReference type="ARBA" id="ARBA00023237"/>
    </source>
</evidence>
<evidence type="ECO:0000259" key="13">
    <source>
        <dbReference type="Pfam" id="PF07715"/>
    </source>
</evidence>
<dbReference type="Pfam" id="PF13715">
    <property type="entry name" value="CarbopepD_reg_2"/>
    <property type="match status" value="1"/>
</dbReference>
<feature type="domain" description="TonB-dependent receptor-like beta-barrel" evidence="12">
    <location>
        <begin position="348"/>
        <end position="723"/>
    </location>
</feature>
<dbReference type="EMBL" id="PTJC01000006">
    <property type="protein sequence ID" value="PPK85967.1"/>
    <property type="molecule type" value="Genomic_DNA"/>
</dbReference>
<dbReference type="Proteomes" id="UP000237662">
    <property type="component" value="Unassembled WGS sequence"/>
</dbReference>
<evidence type="ECO:0000256" key="11">
    <source>
        <dbReference type="SAM" id="SignalP"/>
    </source>
</evidence>
<dbReference type="Gene3D" id="2.170.130.10">
    <property type="entry name" value="TonB-dependent receptor, plug domain"/>
    <property type="match status" value="1"/>
</dbReference>
<evidence type="ECO:0000256" key="1">
    <source>
        <dbReference type="ARBA" id="ARBA00004571"/>
    </source>
</evidence>
<feature type="chain" id="PRO_5015648336" evidence="11">
    <location>
        <begin position="22"/>
        <end position="754"/>
    </location>
</feature>
<dbReference type="GO" id="GO:0044718">
    <property type="term" value="P:siderophore transmembrane transport"/>
    <property type="evidence" value="ECO:0007669"/>
    <property type="project" value="TreeGrafter"/>
</dbReference>
<dbReference type="InterPro" id="IPR036942">
    <property type="entry name" value="Beta-barrel_TonB_sf"/>
</dbReference>
<evidence type="ECO:0000256" key="8">
    <source>
        <dbReference type="ARBA" id="ARBA00023170"/>
    </source>
</evidence>
<keyword evidence="8 14" id="KW-0675">Receptor</keyword>
<evidence type="ECO:0000313" key="14">
    <source>
        <dbReference type="EMBL" id="PPK85967.1"/>
    </source>
</evidence>
<dbReference type="InterPro" id="IPR000531">
    <property type="entry name" value="Beta-barrel_TonB"/>
</dbReference>
<feature type="domain" description="TonB-dependent receptor plug" evidence="13">
    <location>
        <begin position="121"/>
        <end position="211"/>
    </location>
</feature>
<dbReference type="SUPFAM" id="SSF56935">
    <property type="entry name" value="Porins"/>
    <property type="match status" value="1"/>
</dbReference>
<dbReference type="PANTHER" id="PTHR30069:SF29">
    <property type="entry name" value="HEMOGLOBIN AND HEMOGLOBIN-HAPTOGLOBIN-BINDING PROTEIN 1-RELATED"/>
    <property type="match status" value="1"/>
</dbReference>
<dbReference type="Gene3D" id="2.60.40.1120">
    <property type="entry name" value="Carboxypeptidase-like, regulatory domain"/>
    <property type="match status" value="1"/>
</dbReference>
<dbReference type="Gene3D" id="2.40.170.20">
    <property type="entry name" value="TonB-dependent receptor, beta-barrel domain"/>
    <property type="match status" value="1"/>
</dbReference>
<comment type="caution">
    <text evidence="14">The sequence shown here is derived from an EMBL/GenBank/DDBJ whole genome shotgun (WGS) entry which is preliminary data.</text>
</comment>
<keyword evidence="5 11" id="KW-0732">Signal</keyword>
<dbReference type="AlphaFoldDB" id="A0A2S6I460"/>
<dbReference type="GO" id="GO:0009279">
    <property type="term" value="C:cell outer membrane"/>
    <property type="evidence" value="ECO:0007669"/>
    <property type="project" value="UniProtKB-SubCell"/>
</dbReference>
<dbReference type="OrthoDB" id="9795928at2"/>
<reference evidence="14 15" key="1">
    <citation type="submission" date="2018-02" db="EMBL/GenBank/DDBJ databases">
        <title>Genomic Encyclopedia of Archaeal and Bacterial Type Strains, Phase II (KMG-II): from individual species to whole genera.</title>
        <authorList>
            <person name="Goeker M."/>
        </authorList>
    </citation>
    <scope>NUCLEOTIDE SEQUENCE [LARGE SCALE GENOMIC DNA]</scope>
    <source>
        <strain evidence="14 15">DSM 29526</strain>
    </source>
</reference>
<evidence type="ECO:0000256" key="5">
    <source>
        <dbReference type="ARBA" id="ARBA00022729"/>
    </source>
</evidence>
<evidence type="ECO:0000256" key="10">
    <source>
        <dbReference type="RuleBase" id="RU003357"/>
    </source>
</evidence>
<evidence type="ECO:0000256" key="2">
    <source>
        <dbReference type="ARBA" id="ARBA00022448"/>
    </source>
</evidence>
<dbReference type="PANTHER" id="PTHR30069">
    <property type="entry name" value="TONB-DEPENDENT OUTER MEMBRANE RECEPTOR"/>
    <property type="match status" value="1"/>
</dbReference>
<keyword evidence="7 10" id="KW-0472">Membrane</keyword>
<evidence type="ECO:0000259" key="12">
    <source>
        <dbReference type="Pfam" id="PF00593"/>
    </source>
</evidence>
<dbReference type="Pfam" id="PF00593">
    <property type="entry name" value="TonB_dep_Rec_b-barrel"/>
    <property type="match status" value="1"/>
</dbReference>
<organism evidence="14 15">
    <name type="scientific">Neolewinella xylanilytica</name>
    <dbReference type="NCBI Taxonomy" id="1514080"/>
    <lineage>
        <taxon>Bacteria</taxon>
        <taxon>Pseudomonadati</taxon>
        <taxon>Bacteroidota</taxon>
        <taxon>Saprospiria</taxon>
        <taxon>Saprospirales</taxon>
        <taxon>Lewinellaceae</taxon>
        <taxon>Neolewinella</taxon>
    </lineage>
</organism>
<accession>A0A2S6I460</accession>
<keyword evidence="6 10" id="KW-0798">TonB box</keyword>
<evidence type="ECO:0000256" key="4">
    <source>
        <dbReference type="ARBA" id="ARBA00022692"/>
    </source>
</evidence>
<keyword evidence="9" id="KW-0998">Cell outer membrane</keyword>
<dbReference type="Pfam" id="PF07715">
    <property type="entry name" value="Plug"/>
    <property type="match status" value="1"/>
</dbReference>
<comment type="similarity">
    <text evidence="10">Belongs to the TonB-dependent receptor family.</text>
</comment>
<keyword evidence="15" id="KW-1185">Reference proteome</keyword>
<dbReference type="InterPro" id="IPR039426">
    <property type="entry name" value="TonB-dep_rcpt-like"/>
</dbReference>
<gene>
    <name evidence="14" type="ORF">CLV84_2881</name>
</gene>
<dbReference type="SUPFAM" id="SSF49464">
    <property type="entry name" value="Carboxypeptidase regulatory domain-like"/>
    <property type="match status" value="1"/>
</dbReference>
<evidence type="ECO:0000256" key="3">
    <source>
        <dbReference type="ARBA" id="ARBA00022452"/>
    </source>
</evidence>
<dbReference type="InterPro" id="IPR037066">
    <property type="entry name" value="Plug_dom_sf"/>
</dbReference>
<proteinExistence type="inferred from homology"/>